<name>A0ABZ0UNB0_9RICK</name>
<keyword evidence="1" id="KW-1133">Transmembrane helix</keyword>
<evidence type="ECO:0000256" key="1">
    <source>
        <dbReference type="SAM" id="Phobius"/>
    </source>
</evidence>
<dbReference type="EMBL" id="CP110820">
    <property type="protein sequence ID" value="WPX97204.1"/>
    <property type="molecule type" value="Genomic_DNA"/>
</dbReference>
<feature type="transmembrane region" description="Helical" evidence="1">
    <location>
        <begin position="37"/>
        <end position="57"/>
    </location>
</feature>
<evidence type="ECO:0000313" key="3">
    <source>
        <dbReference type="Proteomes" id="UP001327219"/>
    </source>
</evidence>
<keyword evidence="1" id="KW-0812">Transmembrane</keyword>
<dbReference type="Proteomes" id="UP001327219">
    <property type="component" value="Chromosome"/>
</dbReference>
<organism evidence="2 3">
    <name type="scientific">Candidatus Bandiella euplotis</name>
    <dbReference type="NCBI Taxonomy" id="1664265"/>
    <lineage>
        <taxon>Bacteria</taxon>
        <taxon>Pseudomonadati</taxon>
        <taxon>Pseudomonadota</taxon>
        <taxon>Alphaproteobacteria</taxon>
        <taxon>Rickettsiales</taxon>
        <taxon>Candidatus Midichloriaceae</taxon>
        <taxon>Candidatus Bandiella</taxon>
    </lineage>
</organism>
<keyword evidence="3" id="KW-1185">Reference proteome</keyword>
<keyword evidence="1" id="KW-0472">Membrane</keyword>
<sequence>MLNTNLKPPYATSLVRWCEREIQQWISLLDYEDLLNVVTPIGFFYVLISCVLFRVYMDYVPELIDALGGMAKQPLKNLYGGTPGSQSGMMFDGGNAINNGSVLKGIGKKKRM</sequence>
<evidence type="ECO:0000313" key="2">
    <source>
        <dbReference type="EMBL" id="WPX97204.1"/>
    </source>
</evidence>
<accession>A0ABZ0UNB0</accession>
<gene>
    <name evidence="2" type="ORF">Bandiella_01350</name>
</gene>
<protein>
    <submittedName>
        <fullName evidence="2">Uncharacterized protein</fullName>
    </submittedName>
</protein>
<reference evidence="2 3" key="1">
    <citation type="submission" date="2022-11" db="EMBL/GenBank/DDBJ databases">
        <title>Host association and intracellularity evolved multiple times independently in the Rickettsiales.</title>
        <authorList>
            <person name="Castelli M."/>
            <person name="Nardi T."/>
            <person name="Gammuto L."/>
            <person name="Bellinzona G."/>
            <person name="Sabaneyeva E."/>
            <person name="Potekhin A."/>
            <person name="Serra V."/>
            <person name="Petroni G."/>
            <person name="Sassera D."/>
        </authorList>
    </citation>
    <scope>NUCLEOTIDE SEQUENCE [LARGE SCALE GENOMIC DNA]</scope>
    <source>
        <strain evidence="2 3">NDG2</strain>
    </source>
</reference>
<proteinExistence type="predicted"/>